<dbReference type="Proteomes" id="UP000615446">
    <property type="component" value="Unassembled WGS sequence"/>
</dbReference>
<evidence type="ECO:0000313" key="3">
    <source>
        <dbReference type="Proteomes" id="UP000615446"/>
    </source>
</evidence>
<gene>
    <name evidence="2" type="ORF">RCL2_002467400</name>
</gene>
<evidence type="ECO:0000313" key="2">
    <source>
        <dbReference type="EMBL" id="GES98113.1"/>
    </source>
</evidence>
<organism evidence="2 3">
    <name type="scientific">Rhizophagus clarus</name>
    <dbReference type="NCBI Taxonomy" id="94130"/>
    <lineage>
        <taxon>Eukaryota</taxon>
        <taxon>Fungi</taxon>
        <taxon>Fungi incertae sedis</taxon>
        <taxon>Mucoromycota</taxon>
        <taxon>Glomeromycotina</taxon>
        <taxon>Glomeromycetes</taxon>
        <taxon>Glomerales</taxon>
        <taxon>Glomeraceae</taxon>
        <taxon>Rhizophagus</taxon>
    </lineage>
</organism>
<keyword evidence="1" id="KW-0812">Transmembrane</keyword>
<keyword evidence="1" id="KW-0472">Membrane</keyword>
<sequence>MRVSVSSHDERFTEKNSHSCATNDHIIIKKDNQQGIDAEDVAYIINIAVEVPISRVISDFFFGCLVPFFLLQVNFEVLFFVSQVV</sequence>
<proteinExistence type="predicted"/>
<feature type="transmembrane region" description="Helical" evidence="1">
    <location>
        <begin position="60"/>
        <end position="81"/>
    </location>
</feature>
<keyword evidence="1" id="KW-1133">Transmembrane helix</keyword>
<evidence type="ECO:0000256" key="1">
    <source>
        <dbReference type="SAM" id="Phobius"/>
    </source>
</evidence>
<dbReference type="AlphaFoldDB" id="A0A8H3M7X8"/>
<dbReference type="EMBL" id="BLAL01000262">
    <property type="protein sequence ID" value="GES98113.1"/>
    <property type="molecule type" value="Genomic_DNA"/>
</dbReference>
<reference evidence="2" key="1">
    <citation type="submission" date="2019-10" db="EMBL/GenBank/DDBJ databases">
        <title>Conservation and host-specific expression of non-tandemly repeated heterogenous ribosome RNA gene in arbuscular mycorrhizal fungi.</title>
        <authorList>
            <person name="Maeda T."/>
            <person name="Kobayashi Y."/>
            <person name="Nakagawa T."/>
            <person name="Ezawa T."/>
            <person name="Yamaguchi K."/>
            <person name="Bino T."/>
            <person name="Nishimoto Y."/>
            <person name="Shigenobu S."/>
            <person name="Kawaguchi M."/>
        </authorList>
    </citation>
    <scope>NUCLEOTIDE SEQUENCE</scope>
    <source>
        <strain evidence="2">HR1</strain>
    </source>
</reference>
<protein>
    <submittedName>
        <fullName evidence="2">Uncharacterized protein</fullName>
    </submittedName>
</protein>
<name>A0A8H3M7X8_9GLOM</name>
<accession>A0A8H3M7X8</accession>
<comment type="caution">
    <text evidence="2">The sequence shown here is derived from an EMBL/GenBank/DDBJ whole genome shotgun (WGS) entry which is preliminary data.</text>
</comment>